<name>A0A811MAD1_9POAL</name>
<feature type="region of interest" description="Disordered" evidence="1">
    <location>
        <begin position="217"/>
        <end position="240"/>
    </location>
</feature>
<proteinExistence type="predicted"/>
<comment type="caution">
    <text evidence="2">The sequence shown here is derived from an EMBL/GenBank/DDBJ whole genome shotgun (WGS) entry which is preliminary data.</text>
</comment>
<protein>
    <submittedName>
        <fullName evidence="2">Uncharacterized protein</fullName>
    </submittedName>
</protein>
<feature type="compositionally biased region" description="Basic and acidic residues" evidence="1">
    <location>
        <begin position="48"/>
        <end position="57"/>
    </location>
</feature>
<dbReference type="EMBL" id="CAJGYO010000001">
    <property type="protein sequence ID" value="CAD6201539.1"/>
    <property type="molecule type" value="Genomic_DNA"/>
</dbReference>
<evidence type="ECO:0000256" key="1">
    <source>
        <dbReference type="SAM" id="MobiDB-lite"/>
    </source>
</evidence>
<keyword evidence="3" id="KW-1185">Reference proteome</keyword>
<dbReference type="Proteomes" id="UP000604825">
    <property type="component" value="Unassembled WGS sequence"/>
</dbReference>
<reference evidence="2" key="1">
    <citation type="submission" date="2020-10" db="EMBL/GenBank/DDBJ databases">
        <authorList>
            <person name="Han B."/>
            <person name="Lu T."/>
            <person name="Zhao Q."/>
            <person name="Huang X."/>
            <person name="Zhao Y."/>
        </authorList>
    </citation>
    <scope>NUCLEOTIDE SEQUENCE</scope>
</reference>
<dbReference type="AlphaFoldDB" id="A0A811MAD1"/>
<accession>A0A811MAD1</accession>
<gene>
    <name evidence="2" type="ORF">NCGR_LOCUS34</name>
</gene>
<feature type="compositionally biased region" description="Acidic residues" evidence="1">
    <location>
        <begin position="217"/>
        <end position="228"/>
    </location>
</feature>
<feature type="region of interest" description="Disordered" evidence="1">
    <location>
        <begin position="35"/>
        <end position="57"/>
    </location>
</feature>
<organism evidence="2 3">
    <name type="scientific">Miscanthus lutarioriparius</name>
    <dbReference type="NCBI Taxonomy" id="422564"/>
    <lineage>
        <taxon>Eukaryota</taxon>
        <taxon>Viridiplantae</taxon>
        <taxon>Streptophyta</taxon>
        <taxon>Embryophyta</taxon>
        <taxon>Tracheophyta</taxon>
        <taxon>Spermatophyta</taxon>
        <taxon>Magnoliopsida</taxon>
        <taxon>Liliopsida</taxon>
        <taxon>Poales</taxon>
        <taxon>Poaceae</taxon>
        <taxon>PACMAD clade</taxon>
        <taxon>Panicoideae</taxon>
        <taxon>Andropogonodae</taxon>
        <taxon>Andropogoneae</taxon>
        <taxon>Saccharinae</taxon>
        <taxon>Miscanthus</taxon>
    </lineage>
</organism>
<sequence length="240" mass="26039">METFCENCSSNKPLCARLGAMTHLSSQIGPILETKAAPELGSHVSRRQRQDDEDRTAHDAHRFLTLTSEGAGLSRSRITDISQVQSRQTWRQITHRHGTVVCRPRCVVRIQSNRQCLSTWNQGGELTKAGGVAGLVRSDQVSECGLRFRTNDLHGAGGRSISDQMTQEAALGGMGIWDPRTEARGEDEWKLGAATRERCRTWAGAALGSAQEVDLLEDEAGADEGAEGDGERQALAALAT</sequence>
<evidence type="ECO:0000313" key="3">
    <source>
        <dbReference type="Proteomes" id="UP000604825"/>
    </source>
</evidence>
<evidence type="ECO:0000313" key="2">
    <source>
        <dbReference type="EMBL" id="CAD6201539.1"/>
    </source>
</evidence>